<proteinExistence type="predicted"/>
<dbReference type="Proteomes" id="UP001157915">
    <property type="component" value="Unassembled WGS sequence"/>
</dbReference>
<comment type="caution">
    <text evidence="1">The sequence shown here is derived from an EMBL/GenBank/DDBJ whole genome shotgun (WGS) entry which is preliminary data.</text>
</comment>
<sequence length="35" mass="3968">MSNFVESDARNSKNSTLTGGFYDNKETNFKFSALF</sequence>
<protein>
    <submittedName>
        <fullName evidence="1">Uncharacterized protein</fullName>
    </submittedName>
</protein>
<organism evidence="1 2">
    <name type="scientific">Algoriphagus winogradskyi</name>
    <dbReference type="NCBI Taxonomy" id="237017"/>
    <lineage>
        <taxon>Bacteria</taxon>
        <taxon>Pseudomonadati</taxon>
        <taxon>Bacteroidota</taxon>
        <taxon>Cytophagia</taxon>
        <taxon>Cytophagales</taxon>
        <taxon>Cyclobacteriaceae</taxon>
        <taxon>Algoriphagus</taxon>
    </lineage>
</organism>
<reference evidence="1 2" key="1">
    <citation type="submission" date="2017-05" db="EMBL/GenBank/DDBJ databases">
        <authorList>
            <person name="Varghese N."/>
            <person name="Submissions S."/>
        </authorList>
    </citation>
    <scope>NUCLEOTIDE SEQUENCE [LARGE SCALE GENOMIC DNA]</scope>
    <source>
        <strain evidence="1 2">DSM 15360</strain>
    </source>
</reference>
<keyword evidence="2" id="KW-1185">Reference proteome</keyword>
<evidence type="ECO:0000313" key="2">
    <source>
        <dbReference type="Proteomes" id="UP001157915"/>
    </source>
</evidence>
<accession>A0ABY1P6F2</accession>
<name>A0ABY1P6F2_9BACT</name>
<dbReference type="EMBL" id="FXUA01000005">
    <property type="protein sequence ID" value="SMP27354.1"/>
    <property type="molecule type" value="Genomic_DNA"/>
</dbReference>
<gene>
    <name evidence="1" type="ORF">SAMN06265367_10544</name>
</gene>
<evidence type="ECO:0000313" key="1">
    <source>
        <dbReference type="EMBL" id="SMP27354.1"/>
    </source>
</evidence>